<reference evidence="2 3" key="1">
    <citation type="journal article" date="2019" name="Sci. Rep.">
        <title>A multi-omics analysis of the grapevine pathogen Lasiodiplodia theobromae reveals that temperature affects the expression of virulence- and pathogenicity-related genes.</title>
        <authorList>
            <person name="Felix C."/>
            <person name="Meneses R."/>
            <person name="Goncalves M.F.M."/>
            <person name="Tilleman L."/>
            <person name="Duarte A.S."/>
            <person name="Jorrin-Novo J.V."/>
            <person name="Van de Peer Y."/>
            <person name="Deforce D."/>
            <person name="Van Nieuwerburgh F."/>
            <person name="Esteves A.C."/>
            <person name="Alves A."/>
        </authorList>
    </citation>
    <scope>NUCLEOTIDE SEQUENCE [LARGE SCALE GENOMIC DNA]</scope>
    <source>
        <strain evidence="2 3">LA-SOL3</strain>
    </source>
</reference>
<evidence type="ECO:0000259" key="1">
    <source>
        <dbReference type="Pfam" id="PF00082"/>
    </source>
</evidence>
<dbReference type="Pfam" id="PF00082">
    <property type="entry name" value="Peptidase_S8"/>
    <property type="match status" value="1"/>
</dbReference>
<dbReference type="InterPro" id="IPR000209">
    <property type="entry name" value="Peptidase_S8/S53_dom"/>
</dbReference>
<comment type="caution">
    <text evidence="2">The sequence shown here is derived from an EMBL/GenBank/DDBJ whole genome shotgun (WGS) entry which is preliminary data.</text>
</comment>
<dbReference type="Proteomes" id="UP000325902">
    <property type="component" value="Unassembled WGS sequence"/>
</dbReference>
<proteinExistence type="predicted"/>
<dbReference type="SUPFAM" id="SSF52743">
    <property type="entry name" value="Subtilisin-like"/>
    <property type="match status" value="1"/>
</dbReference>
<protein>
    <recommendedName>
        <fullName evidence="1">Peptidase S8/S53 domain-containing protein</fullName>
    </recommendedName>
</protein>
<evidence type="ECO:0000313" key="3">
    <source>
        <dbReference type="Proteomes" id="UP000325902"/>
    </source>
</evidence>
<accession>A0A5N5CZR0</accession>
<evidence type="ECO:0000313" key="2">
    <source>
        <dbReference type="EMBL" id="KAB2570885.1"/>
    </source>
</evidence>
<dbReference type="GO" id="GO:0004252">
    <property type="term" value="F:serine-type endopeptidase activity"/>
    <property type="evidence" value="ECO:0007669"/>
    <property type="project" value="InterPro"/>
</dbReference>
<dbReference type="EMBL" id="VCHE01000118">
    <property type="protein sequence ID" value="KAB2570885.1"/>
    <property type="molecule type" value="Genomic_DNA"/>
</dbReference>
<sequence>MASLICRVCPKAQLYIVRLDEYLGEDGRRHITAESAAKAVRAAVHQDVDIISMSWTIEETVSNMKSLKQLRAAINEAVEKNILLFCSANDQISNDNSFPGLCTEKRFKIGAATQYRKPTDSTGEIPVNFIMPGQNVLRERPEQVPVDNCHLLTGSSVATALASGLAALILHCVQFAALDTDGSITMDDFRKLKSHDEMQRAFDRIPRDIASKGKFHLVDLVFNVDAVVDKPEKEKRKFIQDVSWRLLQSTPSIM</sequence>
<dbReference type="Gene3D" id="3.40.50.200">
    <property type="entry name" value="Peptidase S8/S53 domain"/>
    <property type="match status" value="1"/>
</dbReference>
<dbReference type="GO" id="GO:0006508">
    <property type="term" value="P:proteolysis"/>
    <property type="evidence" value="ECO:0007669"/>
    <property type="project" value="InterPro"/>
</dbReference>
<name>A0A5N5CZR0_9PEZI</name>
<organism evidence="2 3">
    <name type="scientific">Lasiodiplodia theobromae</name>
    <dbReference type="NCBI Taxonomy" id="45133"/>
    <lineage>
        <taxon>Eukaryota</taxon>
        <taxon>Fungi</taxon>
        <taxon>Dikarya</taxon>
        <taxon>Ascomycota</taxon>
        <taxon>Pezizomycotina</taxon>
        <taxon>Dothideomycetes</taxon>
        <taxon>Dothideomycetes incertae sedis</taxon>
        <taxon>Botryosphaeriales</taxon>
        <taxon>Botryosphaeriaceae</taxon>
        <taxon>Lasiodiplodia</taxon>
    </lineage>
</organism>
<feature type="domain" description="Peptidase S8/S53" evidence="1">
    <location>
        <begin position="7"/>
        <end position="171"/>
    </location>
</feature>
<keyword evidence="3" id="KW-1185">Reference proteome</keyword>
<gene>
    <name evidence="2" type="ORF">DBV05_g10459</name>
</gene>
<dbReference type="OrthoDB" id="206201at2759"/>
<dbReference type="AlphaFoldDB" id="A0A5N5CZR0"/>
<dbReference type="InterPro" id="IPR036852">
    <property type="entry name" value="Peptidase_S8/S53_dom_sf"/>
</dbReference>